<evidence type="ECO:0000313" key="1">
    <source>
        <dbReference type="EMBL" id="MDL2410847.1"/>
    </source>
</evidence>
<dbReference type="RefSeq" id="WP_285884845.1">
    <property type="nucleotide sequence ID" value="NZ_JARFYN010000118.1"/>
</dbReference>
<accession>A0ABT7KQE1</accession>
<comment type="caution">
    <text evidence="1">The sequence shown here is derived from an EMBL/GenBank/DDBJ whole genome shotgun (WGS) entry which is preliminary data.</text>
</comment>
<protein>
    <submittedName>
        <fullName evidence="1">Uncharacterized protein</fullName>
    </submittedName>
</protein>
<reference evidence="1" key="1">
    <citation type="submission" date="2023-06" db="EMBL/GenBank/DDBJ databases">
        <title>Phylogenetic Diversity of Rhizobium strains.</title>
        <authorList>
            <person name="Moura F.T."/>
            <person name="Helene L.C.F."/>
            <person name="Hungria M."/>
        </authorList>
    </citation>
    <scope>NUCLEOTIDE SEQUENCE</scope>
    <source>
        <strain evidence="1">CCGE524</strain>
    </source>
</reference>
<evidence type="ECO:0000313" key="2">
    <source>
        <dbReference type="Proteomes" id="UP001172630"/>
    </source>
</evidence>
<dbReference type="EMBL" id="JARFYN010000118">
    <property type="protein sequence ID" value="MDL2410847.1"/>
    <property type="molecule type" value="Genomic_DNA"/>
</dbReference>
<name>A0ABT7KQE1_9HYPH</name>
<organism evidence="1 2">
    <name type="scientific">Rhizobium calliandrae</name>
    <dbReference type="NCBI Taxonomy" id="1312182"/>
    <lineage>
        <taxon>Bacteria</taxon>
        <taxon>Pseudomonadati</taxon>
        <taxon>Pseudomonadota</taxon>
        <taxon>Alphaproteobacteria</taxon>
        <taxon>Hyphomicrobiales</taxon>
        <taxon>Rhizobiaceae</taxon>
        <taxon>Rhizobium/Agrobacterium group</taxon>
        <taxon>Rhizobium</taxon>
    </lineage>
</organism>
<proteinExistence type="predicted"/>
<sequence>MKRLIVDFKSPGATVETVHMESPMSYSSQTLSSDKKILCASYDAYLGKFDKKFVELLARWADIPARFHQFWRREDVVFHRVQGSIPDLFLGLLASLLRFSFSDRHPGIQLGTMEKLIADSLVADRISDELSALVDLKVLGSHHALVAEGADLSLAGIRHGQQLAVVGDTVLAGIAPDAQLAPAIINDSREFRWARAHKVAEAPVIPPFTSTTPKTLSPIFTFCCCSVLSDTPSTGWEWGAKQAACHLEKFYQATM</sequence>
<dbReference type="Proteomes" id="UP001172630">
    <property type="component" value="Unassembled WGS sequence"/>
</dbReference>
<gene>
    <name evidence="1" type="ORF">PY650_36025</name>
</gene>
<keyword evidence="2" id="KW-1185">Reference proteome</keyword>